<dbReference type="PANTHER" id="PTHR37423">
    <property type="entry name" value="SOLUBLE LYTIC MUREIN TRANSGLYCOSYLASE-RELATED"/>
    <property type="match status" value="1"/>
</dbReference>
<dbReference type="GO" id="GO:0016020">
    <property type="term" value="C:membrane"/>
    <property type="evidence" value="ECO:0007669"/>
    <property type="project" value="InterPro"/>
</dbReference>
<evidence type="ECO:0000313" key="7">
    <source>
        <dbReference type="Proteomes" id="UP000295657"/>
    </source>
</evidence>
<proteinExistence type="inferred from homology"/>
<evidence type="ECO:0000259" key="4">
    <source>
        <dbReference type="Pfam" id="PF01464"/>
    </source>
</evidence>
<dbReference type="PANTHER" id="PTHR37423:SF5">
    <property type="entry name" value="SOLUBLE LYTIC MUREIN TRANSGLYCOSYLASE"/>
    <property type="match status" value="1"/>
</dbReference>
<dbReference type="CDD" id="cd13401">
    <property type="entry name" value="Slt70-like"/>
    <property type="match status" value="1"/>
</dbReference>
<dbReference type="SUPFAM" id="SSF53955">
    <property type="entry name" value="Lysozyme-like"/>
    <property type="match status" value="1"/>
</dbReference>
<gene>
    <name evidence="6" type="ORF">EDC45_0428</name>
</gene>
<dbReference type="Gene3D" id="1.10.530.10">
    <property type="match status" value="1"/>
</dbReference>
<dbReference type="GO" id="GO:0042597">
    <property type="term" value="C:periplasmic space"/>
    <property type="evidence" value="ECO:0007669"/>
    <property type="project" value="InterPro"/>
</dbReference>
<dbReference type="Pfam" id="PF01464">
    <property type="entry name" value="SLT"/>
    <property type="match status" value="1"/>
</dbReference>
<comment type="similarity">
    <text evidence="1">Belongs to the transglycosylase Slt family.</text>
</comment>
<dbReference type="Pfam" id="PF14718">
    <property type="entry name" value="SLT_L"/>
    <property type="match status" value="1"/>
</dbReference>
<dbReference type="InterPro" id="IPR012289">
    <property type="entry name" value="Lytic_TGlycosylase_superhlx_L"/>
</dbReference>
<dbReference type="Gene3D" id="1.25.20.10">
    <property type="entry name" value="Bacterial muramidases"/>
    <property type="match status" value="1"/>
</dbReference>
<evidence type="ECO:0000256" key="1">
    <source>
        <dbReference type="ARBA" id="ARBA00007734"/>
    </source>
</evidence>
<dbReference type="InterPro" id="IPR008258">
    <property type="entry name" value="Transglycosylase_SLT_dom_1"/>
</dbReference>
<evidence type="ECO:0000313" key="6">
    <source>
        <dbReference type="EMBL" id="TDQ59768.1"/>
    </source>
</evidence>
<dbReference type="EMBL" id="SNYQ01000001">
    <property type="protein sequence ID" value="TDQ59768.1"/>
    <property type="molecule type" value="Genomic_DNA"/>
</dbReference>
<evidence type="ECO:0000259" key="5">
    <source>
        <dbReference type="Pfam" id="PF14718"/>
    </source>
</evidence>
<accession>A0A4R6VBV7</accession>
<protein>
    <submittedName>
        <fullName evidence="6">Soluble lytic murein transglycosylase</fullName>
    </submittedName>
</protein>
<feature type="chain" id="PRO_5020940856" evidence="3">
    <location>
        <begin position="22"/>
        <end position="661"/>
    </location>
</feature>
<feature type="domain" description="Lytic transglycosylase superhelical linker" evidence="5">
    <location>
        <begin position="425"/>
        <end position="489"/>
    </location>
</feature>
<dbReference type="Gene3D" id="1.10.1240.20">
    <property type="entry name" value="Lytic transglycosylase, superhelical linker domain"/>
    <property type="match status" value="1"/>
</dbReference>
<comment type="caution">
    <text evidence="6">The sequence shown here is derived from an EMBL/GenBank/DDBJ whole genome shotgun (WGS) entry which is preliminary data.</text>
</comment>
<dbReference type="AlphaFoldDB" id="A0A4R6VBV7"/>
<sequence length="661" mass="75871">MLKPSFLISLATLMLTLPLSAAQTDLERQRDIYQKIKQLLSLSQSEQTLNLSKSLLAQIKDYPLYPYAEYRIIDADKKNLSFAIIEDYQRRNPDLFLSDNLKRSWLQRSAENKDWQGILAHQSGLPSDQASQCLLFQARQNLRSNETTSALLSAHLPQKSMESLWLTGKSLPKQCDPILAQWAMQGGLSDELLQQRAMLAFEAQNHGLLTALQKYAPPNSPTAKLLNALNLYRKSPQLLLEINQKDAALSTEQKQRIAIKLFPLLLKNLQESAITEMNAPFAPYQNLAQQLNFSPAQTEEWKKAFIGHIFDSEREPLIRWRDQELLKLKDDKLSERRIRTALRQKQDTAPWLALLSEAAKNKDEWLYWQAKNLPAEKSRPILTALAQQRGFYAMLANAELQTSYRPSMSASPSAAQAEKSLRPKYSRQLDRIAELRYFSQTAEANQEWSNLLNRATDTEKLALARYAQERQWFDLNVEATIRAKAWNHIALRLPMAYTDWFDLLLQGKRITPTFAMAIARQESAWKPYVSSSANARGLMQLLPTTAKLTAQKSGLPYNHENQLYDPFNNIMLGTAHLQELYEKYGNNRILIAAAYNAGAGRVEQWLNRSKGRLNMAEFVASIPFYETRGYVQNVLSYDAYYQILRQGSQQLFSDQEYNRLY</sequence>
<dbReference type="SUPFAM" id="SSF48435">
    <property type="entry name" value="Bacterial muramidases"/>
    <property type="match status" value="1"/>
</dbReference>
<feature type="domain" description="Transglycosylase SLT" evidence="4">
    <location>
        <begin position="507"/>
        <end position="611"/>
    </location>
</feature>
<dbReference type="RefSeq" id="WP_133542981.1">
    <property type="nucleotide sequence ID" value="NZ_SNYQ01000001.1"/>
</dbReference>
<keyword evidence="7" id="KW-1185">Reference proteome</keyword>
<feature type="signal peptide" evidence="3">
    <location>
        <begin position="1"/>
        <end position="21"/>
    </location>
</feature>
<evidence type="ECO:0000256" key="3">
    <source>
        <dbReference type="SAM" id="SignalP"/>
    </source>
</evidence>
<keyword evidence="2 3" id="KW-0732">Signal</keyword>
<dbReference type="InterPro" id="IPR000189">
    <property type="entry name" value="Transglyc_AS"/>
</dbReference>
<dbReference type="InterPro" id="IPR023346">
    <property type="entry name" value="Lysozyme-like_dom_sf"/>
</dbReference>
<dbReference type="Pfam" id="PF00760">
    <property type="entry name" value="Cucumo_coat"/>
    <property type="match status" value="1"/>
</dbReference>
<dbReference type="Proteomes" id="UP000295657">
    <property type="component" value="Unassembled WGS sequence"/>
</dbReference>
<dbReference type="GO" id="GO:0004553">
    <property type="term" value="F:hydrolase activity, hydrolyzing O-glycosyl compounds"/>
    <property type="evidence" value="ECO:0007669"/>
    <property type="project" value="InterPro"/>
</dbReference>
<dbReference type="OrthoDB" id="92254at2"/>
<name>A0A4R6VBV7_9PAST</name>
<organism evidence="6 7">
    <name type="scientific">Mesocricetibacter intestinalis</name>
    <dbReference type="NCBI Taxonomy" id="1521930"/>
    <lineage>
        <taxon>Bacteria</taxon>
        <taxon>Pseudomonadati</taxon>
        <taxon>Pseudomonadota</taxon>
        <taxon>Gammaproteobacteria</taxon>
        <taxon>Pasteurellales</taxon>
        <taxon>Pasteurellaceae</taxon>
        <taxon>Mesocricetibacter</taxon>
    </lineage>
</organism>
<evidence type="ECO:0000256" key="2">
    <source>
        <dbReference type="ARBA" id="ARBA00022729"/>
    </source>
</evidence>
<dbReference type="InterPro" id="IPR008939">
    <property type="entry name" value="Lytic_TGlycosylase_superhlx_U"/>
</dbReference>
<dbReference type="GO" id="GO:0000270">
    <property type="term" value="P:peptidoglycan metabolic process"/>
    <property type="evidence" value="ECO:0007669"/>
    <property type="project" value="InterPro"/>
</dbReference>
<dbReference type="GO" id="GO:0008933">
    <property type="term" value="F:peptidoglycan lytic transglycosylase activity"/>
    <property type="evidence" value="ECO:0007669"/>
    <property type="project" value="InterPro"/>
</dbReference>
<reference evidence="6 7" key="1">
    <citation type="submission" date="2019-03" db="EMBL/GenBank/DDBJ databases">
        <title>Genomic Encyclopedia of Type Strains, Phase IV (KMG-IV): sequencing the most valuable type-strain genomes for metagenomic binning, comparative biology and taxonomic classification.</title>
        <authorList>
            <person name="Goeker M."/>
        </authorList>
    </citation>
    <scope>NUCLEOTIDE SEQUENCE [LARGE SCALE GENOMIC DNA]</scope>
    <source>
        <strain evidence="6 7">DSM 28403</strain>
    </source>
</reference>
<dbReference type="PROSITE" id="PS00922">
    <property type="entry name" value="TRANSGLYCOSYLASE"/>
    <property type="match status" value="1"/>
</dbReference>
<dbReference type="InterPro" id="IPR037061">
    <property type="entry name" value="Lytic_TGlycoase_superhlx_L_sf"/>
</dbReference>